<reference evidence="13" key="1">
    <citation type="submission" date="2018-11" db="EMBL/GenBank/DDBJ databases">
        <authorList>
            <person name="Alioto T."/>
            <person name="Alioto T."/>
        </authorList>
    </citation>
    <scope>NUCLEOTIDE SEQUENCE</scope>
</reference>
<keyword evidence="5 11" id="KW-0863">Zinc-finger</keyword>
<protein>
    <submittedName>
        <fullName evidence="13">Blast:Zinc finger protein 813</fullName>
    </submittedName>
</protein>
<feature type="domain" description="C2H2-type" evidence="12">
    <location>
        <begin position="75"/>
        <end position="102"/>
    </location>
</feature>
<evidence type="ECO:0000256" key="11">
    <source>
        <dbReference type="PROSITE-ProRule" id="PRU00042"/>
    </source>
</evidence>
<dbReference type="FunFam" id="3.30.160.60:FF:000060">
    <property type="entry name" value="zinc finger protein 436"/>
    <property type="match status" value="1"/>
</dbReference>
<dbReference type="OrthoDB" id="3437960at2759"/>
<dbReference type="FunFam" id="3.30.160.60:FF:000557">
    <property type="entry name" value="zinc finger and SCAN domain-containing protein 29"/>
    <property type="match status" value="1"/>
</dbReference>
<evidence type="ECO:0000256" key="3">
    <source>
        <dbReference type="ARBA" id="ARBA00022723"/>
    </source>
</evidence>
<evidence type="ECO:0000256" key="4">
    <source>
        <dbReference type="ARBA" id="ARBA00022737"/>
    </source>
</evidence>
<dbReference type="InterPro" id="IPR013087">
    <property type="entry name" value="Znf_C2H2_type"/>
</dbReference>
<keyword evidence="7" id="KW-0805">Transcription regulation</keyword>
<dbReference type="Gene3D" id="3.30.160.60">
    <property type="entry name" value="Classic Zinc Finger"/>
    <property type="match status" value="4"/>
</dbReference>
<accession>A0A8B6BFY3</accession>
<evidence type="ECO:0000256" key="9">
    <source>
        <dbReference type="ARBA" id="ARBA00023163"/>
    </source>
</evidence>
<proteinExistence type="inferred from homology"/>
<keyword evidence="3" id="KW-0479">Metal-binding</keyword>
<comment type="subcellular location">
    <subcellularLocation>
        <location evidence="1">Nucleus</location>
    </subcellularLocation>
</comment>
<evidence type="ECO:0000313" key="14">
    <source>
        <dbReference type="Proteomes" id="UP000596742"/>
    </source>
</evidence>
<keyword evidence="4" id="KW-0677">Repeat</keyword>
<dbReference type="GO" id="GO:0008270">
    <property type="term" value="F:zinc ion binding"/>
    <property type="evidence" value="ECO:0007669"/>
    <property type="project" value="UniProtKB-KW"/>
</dbReference>
<dbReference type="GO" id="GO:0005634">
    <property type="term" value="C:nucleus"/>
    <property type="evidence" value="ECO:0007669"/>
    <property type="project" value="UniProtKB-SubCell"/>
</dbReference>
<dbReference type="PANTHER" id="PTHR23235">
    <property type="entry name" value="KRUEPPEL-LIKE TRANSCRIPTION FACTOR"/>
    <property type="match status" value="1"/>
</dbReference>
<comment type="similarity">
    <text evidence="2">Belongs to the krueppel C2H2-type zinc-finger protein family.</text>
</comment>
<evidence type="ECO:0000256" key="1">
    <source>
        <dbReference type="ARBA" id="ARBA00004123"/>
    </source>
</evidence>
<dbReference type="InterPro" id="IPR036236">
    <property type="entry name" value="Znf_C2H2_sf"/>
</dbReference>
<keyword evidence="10" id="KW-0539">Nucleus</keyword>
<evidence type="ECO:0000256" key="6">
    <source>
        <dbReference type="ARBA" id="ARBA00022833"/>
    </source>
</evidence>
<sequence>MEGSMQMFQTSPPNQGNDLCLICKQLFFAKSVEKICINCELTTLRSIVQQTHVQPDIYQNESQSLECKMKKHHKYRCDLCGKTFQNTSFLKIHQRTHTGEKPYHCDICNTAFSQSSSLNTHKQIKHSNQKPYECNICGKTFAIKNYLTVHLRTHSREKPYKCNSCLKTFTQKSSLTTHIKMHQ</sequence>
<organism evidence="13 14">
    <name type="scientific">Mytilus galloprovincialis</name>
    <name type="common">Mediterranean mussel</name>
    <dbReference type="NCBI Taxonomy" id="29158"/>
    <lineage>
        <taxon>Eukaryota</taxon>
        <taxon>Metazoa</taxon>
        <taxon>Spiralia</taxon>
        <taxon>Lophotrochozoa</taxon>
        <taxon>Mollusca</taxon>
        <taxon>Bivalvia</taxon>
        <taxon>Autobranchia</taxon>
        <taxon>Pteriomorphia</taxon>
        <taxon>Mytilida</taxon>
        <taxon>Mytiloidea</taxon>
        <taxon>Mytilidae</taxon>
        <taxon>Mytilinae</taxon>
        <taxon>Mytilus</taxon>
    </lineage>
</organism>
<keyword evidence="14" id="KW-1185">Reference proteome</keyword>
<evidence type="ECO:0000259" key="12">
    <source>
        <dbReference type="PROSITE" id="PS50157"/>
    </source>
</evidence>
<feature type="domain" description="C2H2-type" evidence="12">
    <location>
        <begin position="103"/>
        <end position="131"/>
    </location>
</feature>
<dbReference type="EMBL" id="UYJE01000048">
    <property type="protein sequence ID" value="VDH89587.1"/>
    <property type="molecule type" value="Genomic_DNA"/>
</dbReference>
<dbReference type="GO" id="GO:0000978">
    <property type="term" value="F:RNA polymerase II cis-regulatory region sequence-specific DNA binding"/>
    <property type="evidence" value="ECO:0007669"/>
    <property type="project" value="TreeGrafter"/>
</dbReference>
<feature type="domain" description="C2H2-type" evidence="12">
    <location>
        <begin position="132"/>
        <end position="159"/>
    </location>
</feature>
<dbReference type="PROSITE" id="PS00028">
    <property type="entry name" value="ZINC_FINGER_C2H2_1"/>
    <property type="match status" value="4"/>
</dbReference>
<dbReference type="SMART" id="SM00355">
    <property type="entry name" value="ZnF_C2H2"/>
    <property type="match status" value="4"/>
</dbReference>
<evidence type="ECO:0000256" key="2">
    <source>
        <dbReference type="ARBA" id="ARBA00006991"/>
    </source>
</evidence>
<evidence type="ECO:0000256" key="10">
    <source>
        <dbReference type="ARBA" id="ARBA00023242"/>
    </source>
</evidence>
<dbReference type="Pfam" id="PF00096">
    <property type="entry name" value="zf-C2H2"/>
    <property type="match status" value="4"/>
</dbReference>
<keyword evidence="9" id="KW-0804">Transcription</keyword>
<evidence type="ECO:0000256" key="8">
    <source>
        <dbReference type="ARBA" id="ARBA00023125"/>
    </source>
</evidence>
<dbReference type="PROSITE" id="PS50157">
    <property type="entry name" value="ZINC_FINGER_C2H2_2"/>
    <property type="match status" value="4"/>
</dbReference>
<dbReference type="Proteomes" id="UP000596742">
    <property type="component" value="Unassembled WGS sequence"/>
</dbReference>
<evidence type="ECO:0000256" key="7">
    <source>
        <dbReference type="ARBA" id="ARBA00023015"/>
    </source>
</evidence>
<dbReference type="SUPFAM" id="SSF57667">
    <property type="entry name" value="beta-beta-alpha zinc fingers"/>
    <property type="match status" value="2"/>
</dbReference>
<dbReference type="FunFam" id="3.30.160.60:FF:000188">
    <property type="entry name" value="Zinc finger protein 787"/>
    <property type="match status" value="1"/>
</dbReference>
<keyword evidence="6" id="KW-0862">Zinc</keyword>
<evidence type="ECO:0000256" key="5">
    <source>
        <dbReference type="ARBA" id="ARBA00022771"/>
    </source>
</evidence>
<dbReference type="FunFam" id="3.30.160.60:FF:000744">
    <property type="entry name" value="zinc finger E-box-binding homeobox 1"/>
    <property type="match status" value="1"/>
</dbReference>
<name>A0A8B6BFY3_MYTGA</name>
<feature type="domain" description="C2H2-type" evidence="12">
    <location>
        <begin position="160"/>
        <end position="183"/>
    </location>
</feature>
<dbReference type="PANTHER" id="PTHR23235:SF120">
    <property type="entry name" value="KRUPPEL-LIKE FACTOR 15"/>
    <property type="match status" value="1"/>
</dbReference>
<evidence type="ECO:0000313" key="13">
    <source>
        <dbReference type="EMBL" id="VDH89587.1"/>
    </source>
</evidence>
<dbReference type="AlphaFoldDB" id="A0A8B6BFY3"/>
<keyword evidence="8" id="KW-0238">DNA-binding</keyword>
<gene>
    <name evidence="13" type="ORF">MGAL_10B094495</name>
</gene>
<dbReference type="GO" id="GO:0000981">
    <property type="term" value="F:DNA-binding transcription factor activity, RNA polymerase II-specific"/>
    <property type="evidence" value="ECO:0007669"/>
    <property type="project" value="TreeGrafter"/>
</dbReference>
<comment type="caution">
    <text evidence="13">The sequence shown here is derived from an EMBL/GenBank/DDBJ whole genome shotgun (WGS) entry which is preliminary data.</text>
</comment>